<dbReference type="PROSITE" id="PS51257">
    <property type="entry name" value="PROKAR_LIPOPROTEIN"/>
    <property type="match status" value="1"/>
</dbReference>
<dbReference type="GO" id="GO:0004812">
    <property type="term" value="F:aminoacyl-tRNA ligase activity"/>
    <property type="evidence" value="ECO:0007669"/>
    <property type="project" value="UniProtKB-KW"/>
</dbReference>
<dbReference type="AlphaFoldDB" id="A0A506XTC2"/>
<dbReference type="RefSeq" id="WP_141163319.1">
    <property type="nucleotide sequence ID" value="NZ_VHQG01000002.1"/>
</dbReference>
<dbReference type="Proteomes" id="UP000316252">
    <property type="component" value="Unassembled WGS sequence"/>
</dbReference>
<keyword evidence="3" id="KW-0030">Aminoacyl-tRNA synthetase</keyword>
<sequence length="191" mass="18976">MSRSLRTAALAASAGAAILALAACTPTGDSTTSPKPTTSSSSSSAPGDSGSPTAAASPGSIPFSIDCDKLVSPQIVYDFNPNFVLANGAEPPAGSNAARAVADEGVACAWQNTTSNLMIYVSVARYAPAQIDALKQKSGTPSTAFSADSGYYDGTTATALQGDAWIVATSDAFSEPTDAKPFIDAAAAAVG</sequence>
<evidence type="ECO:0000313" key="4">
    <source>
        <dbReference type="Proteomes" id="UP000316252"/>
    </source>
</evidence>
<gene>
    <name evidence="3" type="ORF">FJ657_08985</name>
</gene>
<proteinExistence type="predicted"/>
<name>A0A506XTC2_9MICO</name>
<dbReference type="OrthoDB" id="5122815at2"/>
<keyword evidence="3" id="KW-0436">Ligase</keyword>
<feature type="region of interest" description="Disordered" evidence="1">
    <location>
        <begin position="27"/>
        <end position="56"/>
    </location>
</feature>
<feature type="chain" id="PRO_5021493847" evidence="2">
    <location>
        <begin position="23"/>
        <end position="191"/>
    </location>
</feature>
<reference evidence="3 4" key="1">
    <citation type="submission" date="2019-06" db="EMBL/GenBank/DDBJ databases">
        <authorList>
            <person name="Li F."/>
        </authorList>
    </citation>
    <scope>NUCLEOTIDE SEQUENCE [LARGE SCALE GENOMIC DNA]</scope>
    <source>
        <strain evidence="3 4">10F1D-1</strain>
    </source>
</reference>
<keyword evidence="4" id="KW-1185">Reference proteome</keyword>
<organism evidence="3 4">
    <name type="scientific">Schumannella soli</name>
    <dbReference type="NCBI Taxonomy" id="2590779"/>
    <lineage>
        <taxon>Bacteria</taxon>
        <taxon>Bacillati</taxon>
        <taxon>Actinomycetota</taxon>
        <taxon>Actinomycetes</taxon>
        <taxon>Micrococcales</taxon>
        <taxon>Microbacteriaceae</taxon>
        <taxon>Schumannella</taxon>
    </lineage>
</organism>
<keyword evidence="2" id="KW-0732">Signal</keyword>
<comment type="caution">
    <text evidence="3">The sequence shown here is derived from an EMBL/GenBank/DDBJ whole genome shotgun (WGS) entry which is preliminary data.</text>
</comment>
<protein>
    <submittedName>
        <fullName evidence="3">Arginyl-tRNA synthetase</fullName>
    </submittedName>
</protein>
<evidence type="ECO:0000256" key="2">
    <source>
        <dbReference type="SAM" id="SignalP"/>
    </source>
</evidence>
<evidence type="ECO:0000256" key="1">
    <source>
        <dbReference type="SAM" id="MobiDB-lite"/>
    </source>
</evidence>
<accession>A0A506XTC2</accession>
<evidence type="ECO:0000313" key="3">
    <source>
        <dbReference type="EMBL" id="TPW75961.1"/>
    </source>
</evidence>
<feature type="signal peptide" evidence="2">
    <location>
        <begin position="1"/>
        <end position="22"/>
    </location>
</feature>
<dbReference type="EMBL" id="VHQG01000002">
    <property type="protein sequence ID" value="TPW75961.1"/>
    <property type="molecule type" value="Genomic_DNA"/>
</dbReference>